<comment type="caution">
    <text evidence="1">The sequence shown here is derived from an EMBL/GenBank/DDBJ whole genome shotgun (WGS) entry which is preliminary data.</text>
</comment>
<evidence type="ECO:0008006" key="2">
    <source>
        <dbReference type="Google" id="ProtNLM"/>
    </source>
</evidence>
<proteinExistence type="predicted"/>
<accession>A0A0F9HNS5</accession>
<organism evidence="1">
    <name type="scientific">marine sediment metagenome</name>
    <dbReference type="NCBI Taxonomy" id="412755"/>
    <lineage>
        <taxon>unclassified sequences</taxon>
        <taxon>metagenomes</taxon>
        <taxon>ecological metagenomes</taxon>
    </lineage>
</organism>
<protein>
    <recommendedName>
        <fullName evidence="2">MnmC-like methyltransferase domain-containing protein</fullName>
    </recommendedName>
</protein>
<reference evidence="1" key="1">
    <citation type="journal article" date="2015" name="Nature">
        <title>Complex archaea that bridge the gap between prokaryotes and eukaryotes.</title>
        <authorList>
            <person name="Spang A."/>
            <person name="Saw J.H."/>
            <person name="Jorgensen S.L."/>
            <person name="Zaremba-Niedzwiedzka K."/>
            <person name="Martijn J."/>
            <person name="Lind A.E."/>
            <person name="van Eijk R."/>
            <person name="Schleper C."/>
            <person name="Guy L."/>
            <person name="Ettema T.J."/>
        </authorList>
    </citation>
    <scope>NUCLEOTIDE SEQUENCE</scope>
</reference>
<gene>
    <name evidence="1" type="ORF">LCGC14_1681930</name>
</gene>
<evidence type="ECO:0000313" key="1">
    <source>
        <dbReference type="EMBL" id="KKM16822.1"/>
    </source>
</evidence>
<dbReference type="EMBL" id="LAZR01014591">
    <property type="protein sequence ID" value="KKM16822.1"/>
    <property type="molecule type" value="Genomic_DNA"/>
</dbReference>
<dbReference type="AlphaFoldDB" id="A0A0F9HNS5"/>
<name>A0A0F9HNS5_9ZZZZ</name>
<sequence>QSSQLIKKSNKKKAIDFSWDGGLKGFEILIKFLTKAKFFLNLEKKHYIYCVNSSRTNLTEFNKKVKNLGYKNVVVDKKHVFFEDILLNRLYYNQD</sequence>
<feature type="non-terminal residue" evidence="1">
    <location>
        <position position="1"/>
    </location>
</feature>